<feature type="transmembrane region" description="Helical" evidence="1">
    <location>
        <begin position="128"/>
        <end position="148"/>
    </location>
</feature>
<comment type="caution">
    <text evidence="2">The sequence shown here is derived from an EMBL/GenBank/DDBJ whole genome shotgun (WGS) entry which is preliminary data.</text>
</comment>
<name>A0A840EVF3_9ACTN</name>
<proteinExistence type="predicted"/>
<sequence>MIGVAVGLAAPVGILAPIAVHQSVHAAAAFAVQMWRATVSRVRTQVPTNRTWSTIEGATPVVVTTTMVFVGLDMAVPAYAATAASLLAAPTWILVRAHAPLMWRVVYAVIAASLVATAYQIALAGLSAGPAGLIALPTISYLFGRLAFWWMRYAFVDVAAD</sequence>
<keyword evidence="1" id="KW-0472">Membrane</keyword>
<evidence type="ECO:0000313" key="2">
    <source>
        <dbReference type="EMBL" id="MBB4135541.1"/>
    </source>
</evidence>
<organism evidence="2 3">
    <name type="scientific">Gordonia humi</name>
    <dbReference type="NCBI Taxonomy" id="686429"/>
    <lineage>
        <taxon>Bacteria</taxon>
        <taxon>Bacillati</taxon>
        <taxon>Actinomycetota</taxon>
        <taxon>Actinomycetes</taxon>
        <taxon>Mycobacteriales</taxon>
        <taxon>Gordoniaceae</taxon>
        <taxon>Gordonia</taxon>
    </lineage>
</organism>
<gene>
    <name evidence="2" type="ORF">BKA16_002093</name>
</gene>
<keyword evidence="1" id="KW-1133">Transmembrane helix</keyword>
<keyword evidence="1" id="KW-0812">Transmembrane</keyword>
<dbReference type="EMBL" id="JACIFP010000001">
    <property type="protein sequence ID" value="MBB4135541.1"/>
    <property type="molecule type" value="Genomic_DNA"/>
</dbReference>
<keyword evidence="3" id="KW-1185">Reference proteome</keyword>
<protein>
    <submittedName>
        <fullName evidence="2">Uncharacterized protein YaaW (UPF0174 family)</fullName>
    </submittedName>
</protein>
<evidence type="ECO:0000256" key="1">
    <source>
        <dbReference type="SAM" id="Phobius"/>
    </source>
</evidence>
<accession>A0A840EVF3</accession>
<feature type="transmembrane region" description="Helical" evidence="1">
    <location>
        <begin position="102"/>
        <end position="122"/>
    </location>
</feature>
<feature type="transmembrane region" description="Helical" evidence="1">
    <location>
        <begin position="76"/>
        <end position="95"/>
    </location>
</feature>
<evidence type="ECO:0000313" key="3">
    <source>
        <dbReference type="Proteomes" id="UP000551501"/>
    </source>
</evidence>
<reference evidence="2 3" key="1">
    <citation type="submission" date="2020-08" db="EMBL/GenBank/DDBJ databases">
        <title>Sequencing the genomes of 1000 actinobacteria strains.</title>
        <authorList>
            <person name="Klenk H.-P."/>
        </authorList>
    </citation>
    <scope>NUCLEOTIDE SEQUENCE [LARGE SCALE GENOMIC DNA]</scope>
    <source>
        <strain evidence="2 3">DSM 45298</strain>
    </source>
</reference>
<dbReference type="Proteomes" id="UP000551501">
    <property type="component" value="Unassembled WGS sequence"/>
</dbReference>
<dbReference type="RefSeq" id="WP_183370573.1">
    <property type="nucleotide sequence ID" value="NZ_BAABHL010000065.1"/>
</dbReference>
<dbReference type="AlphaFoldDB" id="A0A840EVF3"/>